<dbReference type="Proteomes" id="UP000001058">
    <property type="component" value="Unassembled WGS sequence"/>
</dbReference>
<protein>
    <submittedName>
        <fullName evidence="8">Uncharacterized protein</fullName>
    </submittedName>
</protein>
<keyword evidence="5" id="KW-0460">Magnesium</keyword>
<dbReference type="eggNOG" id="KOG0776">
    <property type="taxonomic scope" value="Eukaryota"/>
</dbReference>
<evidence type="ECO:0000313" key="9">
    <source>
        <dbReference type="Proteomes" id="UP000001058"/>
    </source>
</evidence>
<dbReference type="InterPro" id="IPR008949">
    <property type="entry name" value="Isoprenoid_synthase_dom_sf"/>
</dbReference>
<comment type="similarity">
    <text evidence="2 7">Belongs to the FPP/GGPP synthase family.</text>
</comment>
<dbReference type="OrthoDB" id="9927103at2759"/>
<dbReference type="GO" id="GO:0046872">
    <property type="term" value="F:metal ion binding"/>
    <property type="evidence" value="ECO:0007669"/>
    <property type="project" value="UniProtKB-KW"/>
</dbReference>
<evidence type="ECO:0000313" key="8">
    <source>
        <dbReference type="EMBL" id="EFJ50585.1"/>
    </source>
</evidence>
<evidence type="ECO:0000256" key="3">
    <source>
        <dbReference type="ARBA" id="ARBA00022679"/>
    </source>
</evidence>
<name>D8TPA0_VOLCA</name>
<keyword evidence="3 7" id="KW-0808">Transferase</keyword>
<dbReference type="FunCoup" id="D8TPA0">
    <property type="interactions" value="1251"/>
</dbReference>
<dbReference type="PANTHER" id="PTHR12001:SF69">
    <property type="entry name" value="ALL TRANS-POLYPRENYL-DIPHOSPHATE SYNTHASE PDSS1"/>
    <property type="match status" value="1"/>
</dbReference>
<dbReference type="InParanoid" id="D8TPA0"/>
<dbReference type="STRING" id="3068.D8TPA0"/>
<organism evidence="9">
    <name type="scientific">Volvox carteri f. nagariensis</name>
    <dbReference type="NCBI Taxonomy" id="3068"/>
    <lineage>
        <taxon>Eukaryota</taxon>
        <taxon>Viridiplantae</taxon>
        <taxon>Chlorophyta</taxon>
        <taxon>core chlorophytes</taxon>
        <taxon>Chlorophyceae</taxon>
        <taxon>CS clade</taxon>
        <taxon>Chlamydomonadales</taxon>
        <taxon>Volvocaceae</taxon>
        <taxon>Volvox</taxon>
    </lineage>
</organism>
<keyword evidence="4" id="KW-0479">Metal-binding</keyword>
<reference evidence="8 9" key="1">
    <citation type="journal article" date="2010" name="Science">
        <title>Genomic analysis of organismal complexity in the multicellular green alga Volvox carteri.</title>
        <authorList>
            <person name="Prochnik S.E."/>
            <person name="Umen J."/>
            <person name="Nedelcu A.M."/>
            <person name="Hallmann A."/>
            <person name="Miller S.M."/>
            <person name="Nishii I."/>
            <person name="Ferris P."/>
            <person name="Kuo A."/>
            <person name="Mitros T."/>
            <person name="Fritz-Laylin L.K."/>
            <person name="Hellsten U."/>
            <person name="Chapman J."/>
            <person name="Simakov O."/>
            <person name="Rensing S.A."/>
            <person name="Terry A."/>
            <person name="Pangilinan J."/>
            <person name="Kapitonov V."/>
            <person name="Jurka J."/>
            <person name="Salamov A."/>
            <person name="Shapiro H."/>
            <person name="Schmutz J."/>
            <person name="Grimwood J."/>
            <person name="Lindquist E."/>
            <person name="Lucas S."/>
            <person name="Grigoriev I.V."/>
            <person name="Schmitt R."/>
            <person name="Kirk D."/>
            <person name="Rokhsar D.S."/>
        </authorList>
    </citation>
    <scope>NUCLEOTIDE SEQUENCE [LARGE SCALE GENOMIC DNA]</scope>
    <source>
        <strain evidence="9">f. Nagariensis / Eve</strain>
    </source>
</reference>
<dbReference type="KEGG" id="vcn:VOLCADRAFT_88541"/>
<evidence type="ECO:0000256" key="1">
    <source>
        <dbReference type="ARBA" id="ARBA00001946"/>
    </source>
</evidence>
<keyword evidence="6" id="KW-0414">Isoprene biosynthesis</keyword>
<dbReference type="CDD" id="cd00685">
    <property type="entry name" value="Trans_IPPS_HT"/>
    <property type="match status" value="1"/>
</dbReference>
<dbReference type="Gene3D" id="1.10.600.10">
    <property type="entry name" value="Farnesyl Diphosphate Synthase"/>
    <property type="match status" value="1"/>
</dbReference>
<dbReference type="SFLD" id="SFLDS00005">
    <property type="entry name" value="Isoprenoid_Synthase_Type_I"/>
    <property type="match status" value="1"/>
</dbReference>
<dbReference type="InterPro" id="IPR000092">
    <property type="entry name" value="Polyprenyl_synt"/>
</dbReference>
<keyword evidence="9" id="KW-1185">Reference proteome</keyword>
<dbReference type="GO" id="GO:0008299">
    <property type="term" value="P:isoprenoid biosynthetic process"/>
    <property type="evidence" value="ECO:0007669"/>
    <property type="project" value="UniProtKB-KW"/>
</dbReference>
<dbReference type="AlphaFoldDB" id="D8TPA0"/>
<dbReference type="GeneID" id="9624162"/>
<dbReference type="GO" id="GO:0004659">
    <property type="term" value="F:prenyltransferase activity"/>
    <property type="evidence" value="ECO:0007669"/>
    <property type="project" value="InterPro"/>
</dbReference>
<evidence type="ECO:0000256" key="7">
    <source>
        <dbReference type="RuleBase" id="RU004466"/>
    </source>
</evidence>
<dbReference type="GO" id="GO:1990234">
    <property type="term" value="C:transferase complex"/>
    <property type="evidence" value="ECO:0007669"/>
    <property type="project" value="TreeGrafter"/>
</dbReference>
<accession>D8TPA0</accession>
<sequence>MPRQLAWRGDCLFLLRGMFDVIVGHRRNYTVPQGYIQTWAEVRGRQVEPFSIVRQEVEIVSERLRHSVSTGIPALKTAAEYFFRHGMEGKRLRPSLVLLMSSALSPAVPPPEYLQVDLRPAAEHAPELRRRQQRIAEIAELIHVASLLHDDVIDDAETRRGVVSLNNVMGNKTAILAGDFLLARASVSLAALRNSETVVLMSQVLEHLVSGEIMQMTATSEQLLDLDHYLAKTYCKTASLMANSSRSIAVLAGVPPEHVCGAVCGSGDVVCDMAWSYGRHLGLAFQVVDDLLDLTGSSSVLGKPALNDLRSGLATAPVLFAAQEEPELRPLILRRFKQEGDVALAMTLIQRTQGLRRAEELAAHHAKIAADMIRCLPVAQSDHAEIAREALIQITHKVLTRKK</sequence>
<dbReference type="GO" id="GO:0006744">
    <property type="term" value="P:ubiquinone biosynthetic process"/>
    <property type="evidence" value="ECO:0007669"/>
    <property type="project" value="TreeGrafter"/>
</dbReference>
<dbReference type="EMBL" id="GL378330">
    <property type="protein sequence ID" value="EFJ50585.1"/>
    <property type="molecule type" value="Genomic_DNA"/>
</dbReference>
<evidence type="ECO:0000256" key="2">
    <source>
        <dbReference type="ARBA" id="ARBA00006706"/>
    </source>
</evidence>
<dbReference type="PROSITE" id="PS00444">
    <property type="entry name" value="POLYPRENYL_SYNTHASE_2"/>
    <property type="match status" value="1"/>
</dbReference>
<evidence type="ECO:0000256" key="5">
    <source>
        <dbReference type="ARBA" id="ARBA00022842"/>
    </source>
</evidence>
<gene>
    <name evidence="8" type="ORF">VOLCADRAFT_88541</name>
</gene>
<dbReference type="RefSeq" id="XP_002948178.1">
    <property type="nucleotide sequence ID" value="XM_002948132.1"/>
</dbReference>
<dbReference type="InterPro" id="IPR033749">
    <property type="entry name" value="Polyprenyl_synt_CS"/>
</dbReference>
<dbReference type="PANTHER" id="PTHR12001">
    <property type="entry name" value="GERANYLGERANYL PYROPHOSPHATE SYNTHASE"/>
    <property type="match status" value="1"/>
</dbReference>
<dbReference type="Pfam" id="PF00348">
    <property type="entry name" value="polyprenyl_synt"/>
    <property type="match status" value="1"/>
</dbReference>
<dbReference type="SUPFAM" id="SSF48576">
    <property type="entry name" value="Terpenoid synthases"/>
    <property type="match status" value="1"/>
</dbReference>
<proteinExistence type="inferred from homology"/>
<dbReference type="PROSITE" id="PS00723">
    <property type="entry name" value="POLYPRENYL_SYNTHASE_1"/>
    <property type="match status" value="1"/>
</dbReference>
<evidence type="ECO:0000256" key="6">
    <source>
        <dbReference type="ARBA" id="ARBA00023229"/>
    </source>
</evidence>
<evidence type="ECO:0000256" key="4">
    <source>
        <dbReference type="ARBA" id="ARBA00022723"/>
    </source>
</evidence>
<comment type="cofactor">
    <cofactor evidence="1">
        <name>Mg(2+)</name>
        <dbReference type="ChEBI" id="CHEBI:18420"/>
    </cofactor>
</comment>